<proteinExistence type="predicted"/>
<dbReference type="Gene3D" id="1.10.260.40">
    <property type="entry name" value="lambda repressor-like DNA-binding domains"/>
    <property type="match status" value="1"/>
</dbReference>
<dbReference type="InterPro" id="IPR001387">
    <property type="entry name" value="Cro/C1-type_HTH"/>
</dbReference>
<dbReference type="PROSITE" id="PS50943">
    <property type="entry name" value="HTH_CROC1"/>
    <property type="match status" value="1"/>
</dbReference>
<dbReference type="CDD" id="cd00093">
    <property type="entry name" value="HTH_XRE"/>
    <property type="match status" value="1"/>
</dbReference>
<dbReference type="RefSeq" id="WP_090678479.1">
    <property type="nucleotide sequence ID" value="NZ_FORU01000004.1"/>
</dbReference>
<organism evidence="2 3">
    <name type="scientific">Myroides guanonis</name>
    <dbReference type="NCBI Taxonomy" id="1150112"/>
    <lineage>
        <taxon>Bacteria</taxon>
        <taxon>Pseudomonadati</taxon>
        <taxon>Bacteroidota</taxon>
        <taxon>Flavobacteriia</taxon>
        <taxon>Flavobacteriales</taxon>
        <taxon>Flavobacteriaceae</taxon>
        <taxon>Myroides</taxon>
    </lineage>
</organism>
<keyword evidence="3" id="KW-1185">Reference proteome</keyword>
<gene>
    <name evidence="2" type="ORF">SAMN04487893_104191</name>
</gene>
<dbReference type="Pfam" id="PF01381">
    <property type="entry name" value="HTH_3"/>
    <property type="match status" value="1"/>
</dbReference>
<dbReference type="EMBL" id="FORU01000004">
    <property type="protein sequence ID" value="SFJ23139.1"/>
    <property type="molecule type" value="Genomic_DNA"/>
</dbReference>
<dbReference type="Proteomes" id="UP000243887">
    <property type="component" value="Unassembled WGS sequence"/>
</dbReference>
<feature type="domain" description="HTH cro/C1-type" evidence="1">
    <location>
        <begin position="6"/>
        <end position="60"/>
    </location>
</feature>
<keyword evidence="2" id="KW-0238">DNA-binding</keyword>
<evidence type="ECO:0000313" key="3">
    <source>
        <dbReference type="Proteomes" id="UP000243887"/>
    </source>
</evidence>
<dbReference type="GO" id="GO:0003677">
    <property type="term" value="F:DNA binding"/>
    <property type="evidence" value="ECO:0007669"/>
    <property type="project" value="UniProtKB-KW"/>
</dbReference>
<sequence>MIKNRLKKIIENTGLSSTMLAILLEVHETTISQWKSNRQQPSMINIVKLMRLLELRYDEIIIEDSPLVKKGTIQKLQVEYDKIRKELAPEISQLRKEEGNPKLIHPKVIIAIKKYEKELIGDDSSS</sequence>
<evidence type="ECO:0000313" key="2">
    <source>
        <dbReference type="EMBL" id="SFJ23139.1"/>
    </source>
</evidence>
<accession>A0A1I3PP08</accession>
<protein>
    <submittedName>
        <fullName evidence="2">DNA-binding transcriptional regulator, XRE-family HTH domain</fullName>
    </submittedName>
</protein>
<reference evidence="3" key="1">
    <citation type="submission" date="2016-10" db="EMBL/GenBank/DDBJ databases">
        <authorList>
            <person name="Varghese N."/>
            <person name="Submissions S."/>
        </authorList>
    </citation>
    <scope>NUCLEOTIDE SEQUENCE [LARGE SCALE GENOMIC DNA]</scope>
    <source>
        <strain evidence="3">DSM 26542</strain>
    </source>
</reference>
<name>A0A1I3PP08_9FLAO</name>
<dbReference type="OrthoDB" id="768812at2"/>
<dbReference type="SMART" id="SM00530">
    <property type="entry name" value="HTH_XRE"/>
    <property type="match status" value="1"/>
</dbReference>
<dbReference type="STRING" id="1150112.SAMN04487893_104191"/>
<dbReference type="AlphaFoldDB" id="A0A1I3PP08"/>
<evidence type="ECO:0000259" key="1">
    <source>
        <dbReference type="PROSITE" id="PS50943"/>
    </source>
</evidence>
<dbReference type="InterPro" id="IPR010982">
    <property type="entry name" value="Lambda_DNA-bd_dom_sf"/>
</dbReference>
<dbReference type="SUPFAM" id="SSF47413">
    <property type="entry name" value="lambda repressor-like DNA-binding domains"/>
    <property type="match status" value="1"/>
</dbReference>